<proteinExistence type="inferred from homology"/>
<gene>
    <name evidence="21" type="primary">NSMCE1</name>
    <name evidence="21" type="ORF">CDAR_191291</name>
</gene>
<keyword evidence="18 19" id="KW-0539">Nucleus</keyword>
<dbReference type="FunFam" id="3.90.1150.220:FF:000001">
    <property type="entry name" value="Non-structural maintenance of chromosomes element 1 homolog"/>
    <property type="match status" value="1"/>
</dbReference>
<evidence type="ECO:0000259" key="20">
    <source>
        <dbReference type="PROSITE" id="PS50081"/>
    </source>
</evidence>
<keyword evidence="14" id="KW-0832">Ubl conjugation</keyword>
<dbReference type="Pfam" id="PF08746">
    <property type="entry name" value="zf-RING-like"/>
    <property type="match status" value="1"/>
</dbReference>
<evidence type="ECO:0000313" key="22">
    <source>
        <dbReference type="Proteomes" id="UP001054837"/>
    </source>
</evidence>
<dbReference type="InterPro" id="IPR013083">
    <property type="entry name" value="Znf_RING/FYVE/PHD"/>
</dbReference>
<reference evidence="21 22" key="1">
    <citation type="submission" date="2021-06" db="EMBL/GenBank/DDBJ databases">
        <title>Caerostris darwini draft genome.</title>
        <authorList>
            <person name="Kono N."/>
            <person name="Arakawa K."/>
        </authorList>
    </citation>
    <scope>NUCLEOTIDE SEQUENCE [LARGE SCALE GENOMIC DNA]</scope>
</reference>
<evidence type="ECO:0000256" key="4">
    <source>
        <dbReference type="ARBA" id="ARBA00010258"/>
    </source>
</evidence>
<dbReference type="PROSITE" id="PS50081">
    <property type="entry name" value="ZF_DAG_PE_2"/>
    <property type="match status" value="1"/>
</dbReference>
<dbReference type="SUPFAM" id="SSF57889">
    <property type="entry name" value="Cysteine-rich domain"/>
    <property type="match status" value="1"/>
</dbReference>
<dbReference type="InterPro" id="IPR011513">
    <property type="entry name" value="Nse1"/>
</dbReference>
<evidence type="ECO:0000256" key="5">
    <source>
        <dbReference type="ARBA" id="ARBA00012483"/>
    </source>
</evidence>
<comment type="catalytic activity">
    <reaction evidence="1 19">
        <text>S-ubiquitinyl-[E2 ubiquitin-conjugating enzyme]-L-cysteine + [acceptor protein]-L-lysine = [E2 ubiquitin-conjugating enzyme]-L-cysteine + N(6)-ubiquitinyl-[acceptor protein]-L-lysine.</text>
        <dbReference type="EC" id="2.3.2.27"/>
    </reaction>
</comment>
<keyword evidence="10 19" id="KW-0227">DNA damage</keyword>
<keyword evidence="8 19" id="KW-0808">Transferase</keyword>
<dbReference type="InterPro" id="IPR014857">
    <property type="entry name" value="Nse1_RING_C4HC3-type"/>
</dbReference>
<dbReference type="GO" id="GO:0030915">
    <property type="term" value="C:Smc5-Smc6 complex"/>
    <property type="evidence" value="ECO:0007669"/>
    <property type="project" value="UniProtKB-UniRule"/>
</dbReference>
<dbReference type="GO" id="GO:0000724">
    <property type="term" value="P:double-strand break repair via homologous recombination"/>
    <property type="evidence" value="ECO:0007669"/>
    <property type="project" value="TreeGrafter"/>
</dbReference>
<comment type="caution">
    <text evidence="21">The sequence shown here is derived from an EMBL/GenBank/DDBJ whole genome shotgun (WGS) entry which is preliminary data.</text>
</comment>
<dbReference type="Gene3D" id="1.10.10.10">
    <property type="entry name" value="Winged helix-like DNA-binding domain superfamily/Winged helix DNA-binding domain"/>
    <property type="match status" value="1"/>
</dbReference>
<evidence type="ECO:0000256" key="10">
    <source>
        <dbReference type="ARBA" id="ARBA00022763"/>
    </source>
</evidence>
<dbReference type="Gene3D" id="3.30.40.10">
    <property type="entry name" value="Zinc/RING finger domain, C3HC4 (zinc finger)"/>
    <property type="match status" value="1"/>
</dbReference>
<evidence type="ECO:0000256" key="13">
    <source>
        <dbReference type="ARBA" id="ARBA00022833"/>
    </source>
</evidence>
<keyword evidence="22" id="KW-1185">Reference proteome</keyword>
<evidence type="ECO:0000256" key="7">
    <source>
        <dbReference type="ARBA" id="ARBA00022454"/>
    </source>
</evidence>
<evidence type="ECO:0000256" key="11">
    <source>
        <dbReference type="ARBA" id="ARBA00022771"/>
    </source>
</evidence>
<evidence type="ECO:0000256" key="2">
    <source>
        <dbReference type="ARBA" id="ARBA00004123"/>
    </source>
</evidence>
<dbReference type="InterPro" id="IPR002219">
    <property type="entry name" value="PKC_DAG/PE"/>
</dbReference>
<keyword evidence="17 19" id="KW-0234">DNA repair</keyword>
<evidence type="ECO:0000256" key="8">
    <source>
        <dbReference type="ARBA" id="ARBA00022679"/>
    </source>
</evidence>
<evidence type="ECO:0000256" key="14">
    <source>
        <dbReference type="ARBA" id="ARBA00022843"/>
    </source>
</evidence>
<evidence type="ECO:0000256" key="9">
    <source>
        <dbReference type="ARBA" id="ARBA00022723"/>
    </source>
</evidence>
<protein>
    <recommendedName>
        <fullName evidence="6 19">Non-structural maintenance of chromosomes element 1 homolog</fullName>
        <ecNumber evidence="5 19">2.3.2.27</ecNumber>
    </recommendedName>
</protein>
<evidence type="ECO:0000313" key="21">
    <source>
        <dbReference type="EMBL" id="GIY88171.1"/>
    </source>
</evidence>
<evidence type="ECO:0000256" key="16">
    <source>
        <dbReference type="ARBA" id="ARBA00023172"/>
    </source>
</evidence>
<feature type="domain" description="Phorbol-ester/DAG-type" evidence="20">
    <location>
        <begin position="164"/>
        <end position="218"/>
    </location>
</feature>
<comment type="similarity">
    <text evidence="4 19">Belongs to the NSE1 family.</text>
</comment>
<dbReference type="Gene3D" id="3.90.1150.220">
    <property type="match status" value="1"/>
</dbReference>
<evidence type="ECO:0000256" key="12">
    <source>
        <dbReference type="ARBA" id="ARBA00022786"/>
    </source>
</evidence>
<dbReference type="InterPro" id="IPR036388">
    <property type="entry name" value="WH-like_DNA-bd_sf"/>
</dbReference>
<dbReference type="Proteomes" id="UP001054837">
    <property type="component" value="Unassembled WGS sequence"/>
</dbReference>
<keyword evidence="12 19" id="KW-0833">Ubl conjugation pathway</keyword>
<evidence type="ECO:0000256" key="15">
    <source>
        <dbReference type="ARBA" id="ARBA00022895"/>
    </source>
</evidence>
<dbReference type="GO" id="GO:0061630">
    <property type="term" value="F:ubiquitin protein ligase activity"/>
    <property type="evidence" value="ECO:0007669"/>
    <property type="project" value="UniProtKB-EC"/>
</dbReference>
<dbReference type="EMBL" id="BPLQ01015452">
    <property type="protein sequence ID" value="GIY88171.1"/>
    <property type="molecule type" value="Genomic_DNA"/>
</dbReference>
<dbReference type="GO" id="GO:0005634">
    <property type="term" value="C:nucleus"/>
    <property type="evidence" value="ECO:0007669"/>
    <property type="project" value="UniProtKB-SubCell"/>
</dbReference>
<dbReference type="InterPro" id="IPR046349">
    <property type="entry name" value="C1-like_sf"/>
</dbReference>
<keyword evidence="11 19" id="KW-0863">Zinc-finger</keyword>
<evidence type="ECO:0000256" key="6">
    <source>
        <dbReference type="ARBA" id="ARBA00019422"/>
    </source>
</evidence>
<name>A0AAV4X2A6_9ARAC</name>
<evidence type="ECO:0000256" key="17">
    <source>
        <dbReference type="ARBA" id="ARBA00023204"/>
    </source>
</evidence>
<dbReference type="PANTHER" id="PTHR20973">
    <property type="entry name" value="NON-SMC ELEMENT 1-RELATED"/>
    <property type="match status" value="1"/>
</dbReference>
<accession>A0AAV4X2A6</accession>
<evidence type="ECO:0000256" key="1">
    <source>
        <dbReference type="ARBA" id="ARBA00000900"/>
    </source>
</evidence>
<dbReference type="Pfam" id="PF07574">
    <property type="entry name" value="SMC_Nse1"/>
    <property type="match status" value="1"/>
</dbReference>
<comment type="subcellular location">
    <subcellularLocation>
        <location evidence="3">Chromosome</location>
        <location evidence="3">Telomere</location>
    </subcellularLocation>
    <subcellularLocation>
        <location evidence="2 19">Nucleus</location>
    </subcellularLocation>
</comment>
<dbReference type="FunFam" id="1.10.10.10:FF:000270">
    <property type="entry name" value="Non-structural maintenance of chromosomes element 1 homolog"/>
    <property type="match status" value="1"/>
</dbReference>
<dbReference type="AlphaFoldDB" id="A0AAV4X2A6"/>
<dbReference type="GO" id="GO:0008270">
    <property type="term" value="F:zinc ion binding"/>
    <property type="evidence" value="ECO:0007669"/>
    <property type="project" value="UniProtKB-KW"/>
</dbReference>
<sequence length="228" mass="26670">MGDLEDQHKIFLQSLMWKKICDYDEVKTLYQKCHDKVNVEPGDLSTFINKINENLKPLQMAIQKGVDELTGKSYYMLINRNNNNISRLFPQNKVQELEVFKRIIASIVKSEDGKISSTDALNLQMDMKIMKKEINEILLMFKRDGWLYEEEGYYFFSTRAITELQPFFRENYPDDISSCYMCKNIIFQGSSCESCNIKLHNYCKKSYFLRSTSKPNACPACLQNYDAA</sequence>
<evidence type="ECO:0000256" key="3">
    <source>
        <dbReference type="ARBA" id="ARBA00004574"/>
    </source>
</evidence>
<organism evidence="21 22">
    <name type="scientific">Caerostris darwini</name>
    <dbReference type="NCBI Taxonomy" id="1538125"/>
    <lineage>
        <taxon>Eukaryota</taxon>
        <taxon>Metazoa</taxon>
        <taxon>Ecdysozoa</taxon>
        <taxon>Arthropoda</taxon>
        <taxon>Chelicerata</taxon>
        <taxon>Arachnida</taxon>
        <taxon>Araneae</taxon>
        <taxon>Araneomorphae</taxon>
        <taxon>Entelegynae</taxon>
        <taxon>Araneoidea</taxon>
        <taxon>Araneidae</taxon>
        <taxon>Caerostris</taxon>
    </lineage>
</organism>
<comment type="subunit">
    <text evidence="19">Component of the Smc5-Smc6 complex.</text>
</comment>
<keyword evidence="16 19" id="KW-0233">DNA recombination</keyword>
<keyword evidence="15" id="KW-0779">Telomere</keyword>
<evidence type="ECO:0000256" key="18">
    <source>
        <dbReference type="ARBA" id="ARBA00023242"/>
    </source>
</evidence>
<dbReference type="EC" id="2.3.2.27" evidence="5 19"/>
<dbReference type="PANTHER" id="PTHR20973:SF0">
    <property type="entry name" value="NON-STRUCTURAL MAINTENANCE OF CHROMOSOMES ELEMENT 1 HOMOLOG"/>
    <property type="match status" value="1"/>
</dbReference>
<keyword evidence="13 19" id="KW-0862">Zinc</keyword>
<keyword evidence="7" id="KW-0158">Chromosome</keyword>
<evidence type="ECO:0000256" key="19">
    <source>
        <dbReference type="RuleBase" id="RU368018"/>
    </source>
</evidence>
<dbReference type="GO" id="GO:0000781">
    <property type="term" value="C:chromosome, telomeric region"/>
    <property type="evidence" value="ECO:0007669"/>
    <property type="project" value="UniProtKB-SubCell"/>
</dbReference>
<keyword evidence="9 19" id="KW-0479">Metal-binding</keyword>